<protein>
    <recommendedName>
        <fullName evidence="3">Histidine kinase/HSP90-like ATPase domain-containing protein</fullName>
    </recommendedName>
</protein>
<comment type="caution">
    <text evidence="4">The sequence shown here is derived from an EMBL/GenBank/DDBJ whole genome shotgun (WGS) entry which is preliminary data.</text>
</comment>
<gene>
    <name evidence="4" type="ORF">GCM10011314_21940</name>
</gene>
<feature type="domain" description="Histidine kinase/HSP90-like ATPase" evidence="3">
    <location>
        <begin position="42"/>
        <end position="150"/>
    </location>
</feature>
<proteinExistence type="predicted"/>
<reference evidence="4" key="1">
    <citation type="journal article" date="2014" name="Int. J. Syst. Evol. Microbiol.">
        <title>Complete genome sequence of Corynebacterium casei LMG S-19264T (=DSM 44701T), isolated from a smear-ripened cheese.</title>
        <authorList>
            <consortium name="US DOE Joint Genome Institute (JGI-PGF)"/>
            <person name="Walter F."/>
            <person name="Albersmeier A."/>
            <person name="Kalinowski J."/>
            <person name="Ruckert C."/>
        </authorList>
    </citation>
    <scope>NUCLEOTIDE SEQUENCE</scope>
    <source>
        <strain evidence="4">CGMCC 1.10749</strain>
    </source>
</reference>
<dbReference type="Pfam" id="PF13581">
    <property type="entry name" value="HATPase_c_2"/>
    <property type="match status" value="1"/>
</dbReference>
<feature type="region of interest" description="Disordered" evidence="2">
    <location>
        <begin position="1"/>
        <end position="23"/>
    </location>
</feature>
<dbReference type="PANTHER" id="PTHR35526:SF3">
    <property type="entry name" value="ANTI-SIGMA-F FACTOR RSBW"/>
    <property type="match status" value="1"/>
</dbReference>
<dbReference type="SUPFAM" id="SSF55874">
    <property type="entry name" value="ATPase domain of HSP90 chaperone/DNA topoisomerase II/histidine kinase"/>
    <property type="match status" value="1"/>
</dbReference>
<evidence type="ECO:0000256" key="2">
    <source>
        <dbReference type="SAM" id="MobiDB-lite"/>
    </source>
</evidence>
<keyword evidence="1" id="KW-0723">Serine/threonine-protein kinase</keyword>
<dbReference type="AlphaFoldDB" id="A0A8H9KQX9"/>
<organism evidence="4 5">
    <name type="scientific">Knoellia flava</name>
    <dbReference type="NCBI Taxonomy" id="913969"/>
    <lineage>
        <taxon>Bacteria</taxon>
        <taxon>Bacillati</taxon>
        <taxon>Actinomycetota</taxon>
        <taxon>Actinomycetes</taxon>
        <taxon>Micrococcales</taxon>
        <taxon>Intrasporangiaceae</taxon>
        <taxon>Knoellia</taxon>
    </lineage>
</organism>
<dbReference type="InterPro" id="IPR003594">
    <property type="entry name" value="HATPase_dom"/>
</dbReference>
<dbReference type="GO" id="GO:0004674">
    <property type="term" value="F:protein serine/threonine kinase activity"/>
    <property type="evidence" value="ECO:0007669"/>
    <property type="project" value="UniProtKB-KW"/>
</dbReference>
<dbReference type="CDD" id="cd16936">
    <property type="entry name" value="HATPase_RsbW-like"/>
    <property type="match status" value="1"/>
</dbReference>
<dbReference type="InterPro" id="IPR036890">
    <property type="entry name" value="HATPase_C_sf"/>
</dbReference>
<keyword evidence="1" id="KW-0808">Transferase</keyword>
<name>A0A8H9KQX9_9MICO</name>
<evidence type="ECO:0000259" key="3">
    <source>
        <dbReference type="Pfam" id="PF13581"/>
    </source>
</evidence>
<evidence type="ECO:0000256" key="1">
    <source>
        <dbReference type="ARBA" id="ARBA00022527"/>
    </source>
</evidence>
<dbReference type="EMBL" id="BMEA01000002">
    <property type="protein sequence ID" value="GGB81920.1"/>
    <property type="molecule type" value="Genomic_DNA"/>
</dbReference>
<accession>A0A8H9KQX9</accession>
<dbReference type="PANTHER" id="PTHR35526">
    <property type="entry name" value="ANTI-SIGMA-F FACTOR RSBW-RELATED"/>
    <property type="match status" value="1"/>
</dbReference>
<dbReference type="Proteomes" id="UP000628079">
    <property type="component" value="Unassembled WGS sequence"/>
</dbReference>
<sequence>MDCQEVPRQVPDPRCLGPPIGSEGTLMSSTTEWSHEALLAGEPRSAGLARDFVRIHLLAHHLPHLVDDMRLVVSELATNAVLHAQTPFVVTLSSSSATVLLEIQDASTSAVVLRSPGVLDTSGRGMVIVELLSQEWGQIIDTRGYKHVWASFPRDG</sequence>
<dbReference type="Gene3D" id="3.30.565.10">
    <property type="entry name" value="Histidine kinase-like ATPase, C-terminal domain"/>
    <property type="match status" value="1"/>
</dbReference>
<dbReference type="InterPro" id="IPR050267">
    <property type="entry name" value="Anti-sigma-factor_SerPK"/>
</dbReference>
<keyword evidence="1" id="KW-0418">Kinase</keyword>
<evidence type="ECO:0000313" key="4">
    <source>
        <dbReference type="EMBL" id="GGB81920.1"/>
    </source>
</evidence>
<evidence type="ECO:0000313" key="5">
    <source>
        <dbReference type="Proteomes" id="UP000628079"/>
    </source>
</evidence>
<reference evidence="4" key="2">
    <citation type="submission" date="2020-09" db="EMBL/GenBank/DDBJ databases">
        <authorList>
            <person name="Sun Q."/>
            <person name="Zhou Y."/>
        </authorList>
    </citation>
    <scope>NUCLEOTIDE SEQUENCE</scope>
    <source>
        <strain evidence="4">CGMCC 1.10749</strain>
    </source>
</reference>